<keyword evidence="3" id="KW-0547">Nucleotide-binding</keyword>
<dbReference type="Gene3D" id="3.40.1390.10">
    <property type="entry name" value="MurE/MurF, N-terminal domain"/>
    <property type="match status" value="1"/>
</dbReference>
<proteinExistence type="predicted"/>
<protein>
    <recommendedName>
        <fullName evidence="14">UDP-N-acetylmuramoyl-tripeptide--D-alanyl-D-alanine ligase</fullName>
    </recommendedName>
</protein>
<keyword evidence="2" id="KW-0132">Cell division</keyword>
<evidence type="ECO:0000256" key="1">
    <source>
        <dbReference type="ARBA" id="ARBA00022598"/>
    </source>
</evidence>
<evidence type="ECO:0000313" key="13">
    <source>
        <dbReference type="Proteomes" id="UP000546464"/>
    </source>
</evidence>
<keyword evidence="8" id="KW-0961">Cell wall biogenesis/degradation</keyword>
<comment type="caution">
    <text evidence="12">The sequence shown here is derived from an EMBL/GenBank/DDBJ whole genome shotgun (WGS) entry which is preliminary data.</text>
</comment>
<evidence type="ECO:0000256" key="6">
    <source>
        <dbReference type="ARBA" id="ARBA00022984"/>
    </source>
</evidence>
<dbReference type="PANTHER" id="PTHR43024:SF1">
    <property type="entry name" value="UDP-N-ACETYLMURAMOYL-TRIPEPTIDE--D-ALANYL-D-ALANINE LIGASE"/>
    <property type="match status" value="1"/>
</dbReference>
<dbReference type="AlphaFoldDB" id="A0A842HIF0"/>
<reference evidence="12 13" key="1">
    <citation type="submission" date="2020-07" db="EMBL/GenBank/DDBJ databases">
        <authorList>
            <person name="Feng X."/>
        </authorList>
    </citation>
    <scope>NUCLEOTIDE SEQUENCE [LARGE SCALE GENOMIC DNA]</scope>
    <source>
        <strain evidence="12 13">JCM31066</strain>
    </source>
</reference>
<dbReference type="InterPro" id="IPR051046">
    <property type="entry name" value="MurCDEF_CellWall_CoF430Synth"/>
</dbReference>
<evidence type="ECO:0000256" key="7">
    <source>
        <dbReference type="ARBA" id="ARBA00023306"/>
    </source>
</evidence>
<evidence type="ECO:0000259" key="9">
    <source>
        <dbReference type="Pfam" id="PF01225"/>
    </source>
</evidence>
<dbReference type="InterPro" id="IPR035911">
    <property type="entry name" value="MurE/MurF_N"/>
</dbReference>
<gene>
    <name evidence="12" type="ORF">H5P28_13950</name>
</gene>
<dbReference type="GO" id="GO:0005524">
    <property type="term" value="F:ATP binding"/>
    <property type="evidence" value="ECO:0007669"/>
    <property type="project" value="UniProtKB-KW"/>
</dbReference>
<dbReference type="InterPro" id="IPR004101">
    <property type="entry name" value="Mur_ligase_C"/>
</dbReference>
<feature type="domain" description="Mur ligase central" evidence="11">
    <location>
        <begin position="103"/>
        <end position="204"/>
    </location>
</feature>
<evidence type="ECO:0000256" key="8">
    <source>
        <dbReference type="ARBA" id="ARBA00023316"/>
    </source>
</evidence>
<dbReference type="GO" id="GO:0009252">
    <property type="term" value="P:peptidoglycan biosynthetic process"/>
    <property type="evidence" value="ECO:0007669"/>
    <property type="project" value="UniProtKB-KW"/>
</dbReference>
<dbReference type="GO" id="GO:0051301">
    <property type="term" value="P:cell division"/>
    <property type="evidence" value="ECO:0007669"/>
    <property type="project" value="UniProtKB-KW"/>
</dbReference>
<dbReference type="InterPro" id="IPR000713">
    <property type="entry name" value="Mur_ligase_N"/>
</dbReference>
<dbReference type="InterPro" id="IPR036615">
    <property type="entry name" value="Mur_ligase_C_dom_sf"/>
</dbReference>
<feature type="domain" description="Mur ligase C-terminal" evidence="10">
    <location>
        <begin position="315"/>
        <end position="427"/>
    </location>
</feature>
<keyword evidence="1" id="KW-0436">Ligase</keyword>
<dbReference type="PANTHER" id="PTHR43024">
    <property type="entry name" value="UDP-N-ACETYLMURAMOYL-TRIPEPTIDE--D-ALANYL-D-ALANINE LIGASE"/>
    <property type="match status" value="1"/>
</dbReference>
<keyword evidence="6" id="KW-0573">Peptidoglycan synthesis</keyword>
<evidence type="ECO:0000256" key="2">
    <source>
        <dbReference type="ARBA" id="ARBA00022618"/>
    </source>
</evidence>
<keyword evidence="4" id="KW-0067">ATP-binding</keyword>
<dbReference type="InterPro" id="IPR013221">
    <property type="entry name" value="Mur_ligase_cen"/>
</dbReference>
<dbReference type="Pfam" id="PF08245">
    <property type="entry name" value="Mur_ligase_M"/>
    <property type="match status" value="1"/>
</dbReference>
<dbReference type="SUPFAM" id="SSF53623">
    <property type="entry name" value="MurD-like peptide ligases, catalytic domain"/>
    <property type="match status" value="1"/>
</dbReference>
<dbReference type="GO" id="GO:0016881">
    <property type="term" value="F:acid-amino acid ligase activity"/>
    <property type="evidence" value="ECO:0007669"/>
    <property type="project" value="InterPro"/>
</dbReference>
<dbReference type="GO" id="GO:0071555">
    <property type="term" value="P:cell wall organization"/>
    <property type="evidence" value="ECO:0007669"/>
    <property type="project" value="UniProtKB-KW"/>
</dbReference>
<dbReference type="Proteomes" id="UP000546464">
    <property type="component" value="Unassembled WGS sequence"/>
</dbReference>
<keyword evidence="7" id="KW-0131">Cell cycle</keyword>
<dbReference type="SUPFAM" id="SSF63418">
    <property type="entry name" value="MurE/MurF N-terminal domain"/>
    <property type="match status" value="1"/>
</dbReference>
<evidence type="ECO:0000256" key="3">
    <source>
        <dbReference type="ARBA" id="ARBA00022741"/>
    </source>
</evidence>
<dbReference type="Gene3D" id="3.90.190.20">
    <property type="entry name" value="Mur ligase, C-terminal domain"/>
    <property type="match status" value="1"/>
</dbReference>
<dbReference type="Pfam" id="PF02875">
    <property type="entry name" value="Mur_ligase_C"/>
    <property type="match status" value="1"/>
</dbReference>
<sequence length="458" mass="49016">MPEDLAALTGGSWAGDHTPSRVTGFTHDSRQAQAGEMFVALETPARDGHDFIPAAREAGAASALVRAEVGEDLPQLVVPDTLEAFQKIAAGHRRDFAGKVIGVTGSCGKTSTKDLLGLLLGERTLRTEGNLNNFLGVPLTLTRLDSALYDHAVVEAGINEPGEMTTLAAMIEPDIAIITCVAPAHLERLGTVERVAEEKALLGRSARRVIFPGACWQYAPFRDLGARALVVTDDPDLARTLPDEQCVVSRMGNVDVGGCRLELESAALPAFTCELPFNSPGMVSNAALALSAALLCGVSPDLLRERLSHWRASHHRGEWLHCGEQSFYIDSYNANPASMAEAMAAFEASAPADKPRLYVLGGMKELGVESYRYHMETGGRIRLREGDRAVLIGSEADGYRDGLLKARNPAGSLRLFTETRDASEAVKDFSGAIMLKGSRAYALESLLPTMGKGGAERC</sequence>
<name>A0A842HIF0_9BACT</name>
<dbReference type="RefSeq" id="WP_185676318.1">
    <property type="nucleotide sequence ID" value="NZ_JACHVB010000035.1"/>
</dbReference>
<keyword evidence="13" id="KW-1185">Reference proteome</keyword>
<organism evidence="12 13">
    <name type="scientific">Ruficoccus amylovorans</name>
    <dbReference type="NCBI Taxonomy" id="1804625"/>
    <lineage>
        <taxon>Bacteria</taxon>
        <taxon>Pseudomonadati</taxon>
        <taxon>Verrucomicrobiota</taxon>
        <taxon>Opitutia</taxon>
        <taxon>Puniceicoccales</taxon>
        <taxon>Cerasicoccaceae</taxon>
        <taxon>Ruficoccus</taxon>
    </lineage>
</organism>
<evidence type="ECO:0000256" key="5">
    <source>
        <dbReference type="ARBA" id="ARBA00022960"/>
    </source>
</evidence>
<dbReference type="SUPFAM" id="SSF53244">
    <property type="entry name" value="MurD-like peptide ligases, peptide-binding domain"/>
    <property type="match status" value="1"/>
</dbReference>
<evidence type="ECO:0000313" key="12">
    <source>
        <dbReference type="EMBL" id="MBC2595366.1"/>
    </source>
</evidence>
<dbReference type="InterPro" id="IPR036565">
    <property type="entry name" value="Mur-like_cat_sf"/>
</dbReference>
<dbReference type="GO" id="GO:0008360">
    <property type="term" value="P:regulation of cell shape"/>
    <property type="evidence" value="ECO:0007669"/>
    <property type="project" value="UniProtKB-KW"/>
</dbReference>
<evidence type="ECO:0000259" key="10">
    <source>
        <dbReference type="Pfam" id="PF02875"/>
    </source>
</evidence>
<dbReference type="EMBL" id="JACHVB010000035">
    <property type="protein sequence ID" value="MBC2595366.1"/>
    <property type="molecule type" value="Genomic_DNA"/>
</dbReference>
<dbReference type="Pfam" id="PF01225">
    <property type="entry name" value="Mur_ligase"/>
    <property type="match status" value="1"/>
</dbReference>
<dbReference type="Gene3D" id="3.40.1190.10">
    <property type="entry name" value="Mur-like, catalytic domain"/>
    <property type="match status" value="1"/>
</dbReference>
<keyword evidence="5" id="KW-0133">Cell shape</keyword>
<evidence type="ECO:0000256" key="4">
    <source>
        <dbReference type="ARBA" id="ARBA00022840"/>
    </source>
</evidence>
<feature type="domain" description="Mur ligase N-terminal catalytic" evidence="9">
    <location>
        <begin position="22"/>
        <end position="75"/>
    </location>
</feature>
<evidence type="ECO:0008006" key="14">
    <source>
        <dbReference type="Google" id="ProtNLM"/>
    </source>
</evidence>
<evidence type="ECO:0000259" key="11">
    <source>
        <dbReference type="Pfam" id="PF08245"/>
    </source>
</evidence>
<accession>A0A842HIF0</accession>